<evidence type="ECO:0000256" key="1">
    <source>
        <dbReference type="PROSITE-ProRule" id="PRU00176"/>
    </source>
</evidence>
<evidence type="ECO:0000256" key="2">
    <source>
        <dbReference type="SAM" id="MobiDB-lite"/>
    </source>
</evidence>
<dbReference type="InterPro" id="IPR005135">
    <property type="entry name" value="Endo/exonuclease/phosphatase"/>
</dbReference>
<dbReference type="PANTHER" id="PTHR31635:SF196">
    <property type="entry name" value="REVERSE TRANSCRIPTASE DOMAIN-CONTAINING PROTEIN-RELATED"/>
    <property type="match status" value="1"/>
</dbReference>
<feature type="domain" description="Reverse transcriptase" evidence="4">
    <location>
        <begin position="1173"/>
        <end position="1352"/>
    </location>
</feature>
<evidence type="ECO:0000259" key="3">
    <source>
        <dbReference type="PROSITE" id="PS50102"/>
    </source>
</evidence>
<dbReference type="PANTHER" id="PTHR31635">
    <property type="entry name" value="REVERSE TRANSCRIPTASE DOMAIN-CONTAINING PROTEIN-RELATED"/>
    <property type="match status" value="1"/>
</dbReference>
<keyword evidence="1" id="KW-0694">RNA-binding</keyword>
<feature type="compositionally biased region" description="Basic and acidic residues" evidence="2">
    <location>
        <begin position="509"/>
        <end position="528"/>
    </location>
</feature>
<dbReference type="GO" id="GO:0003824">
    <property type="term" value="F:catalytic activity"/>
    <property type="evidence" value="ECO:0007669"/>
    <property type="project" value="InterPro"/>
</dbReference>
<dbReference type="Pfam" id="PF03372">
    <property type="entry name" value="Exo_endo_phos"/>
    <property type="match status" value="1"/>
</dbReference>
<comment type="caution">
    <text evidence="5">The sequence shown here is derived from an EMBL/GenBank/DDBJ whole genome shotgun (WGS) entry which is preliminary data.</text>
</comment>
<dbReference type="InterPro" id="IPR036691">
    <property type="entry name" value="Endo/exonu/phosph_ase_sf"/>
</dbReference>
<dbReference type="Pfam" id="PF00078">
    <property type="entry name" value="RVT_1"/>
    <property type="match status" value="1"/>
</dbReference>
<dbReference type="Pfam" id="PF00076">
    <property type="entry name" value="RRM_1"/>
    <property type="match status" value="1"/>
</dbReference>
<organism evidence="5 6">
    <name type="scientific">Rubroshorea leprosula</name>
    <dbReference type="NCBI Taxonomy" id="152421"/>
    <lineage>
        <taxon>Eukaryota</taxon>
        <taxon>Viridiplantae</taxon>
        <taxon>Streptophyta</taxon>
        <taxon>Embryophyta</taxon>
        <taxon>Tracheophyta</taxon>
        <taxon>Spermatophyta</taxon>
        <taxon>Magnoliopsida</taxon>
        <taxon>eudicotyledons</taxon>
        <taxon>Gunneridae</taxon>
        <taxon>Pentapetalae</taxon>
        <taxon>rosids</taxon>
        <taxon>malvids</taxon>
        <taxon>Malvales</taxon>
        <taxon>Dipterocarpaceae</taxon>
        <taxon>Rubroshorea</taxon>
    </lineage>
</organism>
<dbReference type="EMBL" id="BPVZ01000082">
    <property type="protein sequence ID" value="GKV29208.1"/>
    <property type="molecule type" value="Genomic_DNA"/>
</dbReference>
<feature type="compositionally biased region" description="Polar residues" evidence="2">
    <location>
        <begin position="487"/>
        <end position="496"/>
    </location>
</feature>
<feature type="compositionally biased region" description="Basic and acidic residues" evidence="2">
    <location>
        <begin position="1"/>
        <end position="19"/>
    </location>
</feature>
<dbReference type="CDD" id="cd01650">
    <property type="entry name" value="RT_nLTR_like"/>
    <property type="match status" value="1"/>
</dbReference>
<evidence type="ECO:0000313" key="5">
    <source>
        <dbReference type="EMBL" id="GKV29208.1"/>
    </source>
</evidence>
<dbReference type="InterPro" id="IPR000477">
    <property type="entry name" value="RT_dom"/>
</dbReference>
<proteinExistence type="predicted"/>
<dbReference type="InterPro" id="IPR012677">
    <property type="entry name" value="Nucleotide-bd_a/b_plait_sf"/>
</dbReference>
<gene>
    <name evidence="5" type="ORF">SLEP1_g38154</name>
</gene>
<feature type="region of interest" description="Disordered" evidence="2">
    <location>
        <begin position="1"/>
        <end position="25"/>
    </location>
</feature>
<dbReference type="PROSITE" id="PS50878">
    <property type="entry name" value="RT_POL"/>
    <property type="match status" value="1"/>
</dbReference>
<protein>
    <submittedName>
        <fullName evidence="5">Uncharacterized protein</fullName>
    </submittedName>
</protein>
<keyword evidence="6" id="KW-1185">Reference proteome</keyword>
<reference evidence="5 6" key="1">
    <citation type="journal article" date="2021" name="Commun. Biol.">
        <title>The genome of Shorea leprosula (Dipterocarpaceae) highlights the ecological relevance of drought in aseasonal tropical rainforests.</title>
        <authorList>
            <person name="Ng K.K.S."/>
            <person name="Kobayashi M.J."/>
            <person name="Fawcett J.A."/>
            <person name="Hatakeyama M."/>
            <person name="Paape T."/>
            <person name="Ng C.H."/>
            <person name="Ang C.C."/>
            <person name="Tnah L.H."/>
            <person name="Lee C.T."/>
            <person name="Nishiyama T."/>
            <person name="Sese J."/>
            <person name="O'Brien M.J."/>
            <person name="Copetti D."/>
            <person name="Mohd Noor M.I."/>
            <person name="Ong R.C."/>
            <person name="Putra M."/>
            <person name="Sireger I.Z."/>
            <person name="Indrioko S."/>
            <person name="Kosugi Y."/>
            <person name="Izuno A."/>
            <person name="Isagi Y."/>
            <person name="Lee S.L."/>
            <person name="Shimizu K.K."/>
        </authorList>
    </citation>
    <scope>NUCLEOTIDE SEQUENCE [LARGE SCALE GENOMIC DNA]</scope>
    <source>
        <strain evidence="5">214</strain>
    </source>
</reference>
<feature type="domain" description="RRM" evidence="3">
    <location>
        <begin position="68"/>
        <end position="145"/>
    </location>
</feature>
<dbReference type="SUPFAM" id="SSF54928">
    <property type="entry name" value="RNA-binding domain, RBD"/>
    <property type="match status" value="1"/>
</dbReference>
<accession>A0AAV5KXE5</accession>
<dbReference type="Gene3D" id="3.60.10.10">
    <property type="entry name" value="Endonuclease/exonuclease/phosphatase"/>
    <property type="match status" value="1"/>
</dbReference>
<dbReference type="GO" id="GO:0003723">
    <property type="term" value="F:RNA binding"/>
    <property type="evidence" value="ECO:0007669"/>
    <property type="project" value="UniProtKB-UniRule"/>
</dbReference>
<dbReference type="Gene3D" id="3.30.70.330">
    <property type="match status" value="1"/>
</dbReference>
<dbReference type="CDD" id="cd00590">
    <property type="entry name" value="RRM_SF"/>
    <property type="match status" value="1"/>
</dbReference>
<evidence type="ECO:0000313" key="6">
    <source>
        <dbReference type="Proteomes" id="UP001054252"/>
    </source>
</evidence>
<name>A0AAV5KXE5_9ROSI</name>
<dbReference type="PROSITE" id="PS50102">
    <property type="entry name" value="RRM"/>
    <property type="match status" value="1"/>
</dbReference>
<dbReference type="InterPro" id="IPR000504">
    <property type="entry name" value="RRM_dom"/>
</dbReference>
<evidence type="ECO:0000259" key="4">
    <source>
        <dbReference type="PROSITE" id="PS50878"/>
    </source>
</evidence>
<dbReference type="InterPro" id="IPR035979">
    <property type="entry name" value="RBD_domain_sf"/>
</dbReference>
<feature type="compositionally biased region" description="Basic and acidic residues" evidence="2">
    <location>
        <begin position="538"/>
        <end position="554"/>
    </location>
</feature>
<dbReference type="SUPFAM" id="SSF56219">
    <property type="entry name" value="DNase I-like"/>
    <property type="match status" value="1"/>
</dbReference>
<sequence>MVDARMRGRVRDRQTDKQRTKVRQTAQSWEFVGKQRSVERQNGIGTKGKSQREFVPWGYDRSIYNQAVAYFFTNFPEDWSHAEMWGTFKKFGRVLAIYSPPRKDRSGKRFGFVRFLDVRNEWELERHLDQIRIGKYKLWVNKAKFSREDSMKKQLSREDIGVDKSRKASYAEASYAEVLKGATGTGADLEQRQTSRLGLGKEQVWQVRNKEEGSGLVFNTKKEDQTWLEGCYIGTTYSVEAIRNLQEKFYMEGLLDCKYKEELKDVVELGKDWLSQWFQEVRPWSPNIIASERFLISTSAMEFISKKLQIEVDGRPVNLKIIEEESANGIFNMKTDFKPCFASNFEEEDDESWSMGYADEEAMADEPDEVKQIVFSSDSTHKKDDDVAAKDAVVDESSVNLLVHMNVVCQAFESNFGGTKESTYQPPRSMGNEPGAGGIVADSLLETQVMTCRGGRKDLKGGLCVENGHEKLSIQNGLDEESLAPLYNSNRPTENINPRFDGGTCEVGEEAHSIENQAKMDKKEDSGRGQRGTLNRESPFKSDGGVERDSEKSFWEGLESDSGRLEEWMGRGKSCGLKKRKGRKARSCAYVYISAPIILRHAARNGGRKKQHKKPGLEDKIPIFLGKDNKVAGESIGDSEIANCNRDRLKQAELGGAAKIWNLAKKIGVVAMGNEGEVLQQLEEMEQRDKKGWKIEANMHAVSGREDGKKRELRELLIKEKVEFVAIQESKLEHVDKKLCRSIWGFENMDWIAKQAEGQSGGLISIWNSDVFRKHKNFEGDGYIAVFGFWGLEGTPVNIVNVYAPCEMQGKRRLWEDLKRLIHEQKGNLCVMGDFNAIKCKEEFAGSRRQQCELKEFDEFILETELQDLPLIRRKFTCYHSNRNSMSRLDRFLLSEEWLLNWGEVKQWGLKRSISDHCPILLKDEKIDWGPKPFKVFDAWFDQPDFQESITTTWRTFLIVQGRRSFILKEKLKKLKAFLKNQSKNIMLEVDNRINLAKDIRKIDLIGESQQLSEIEKDIRKNNQLELWNSLKTKERMWRQKARKEWIKDGDENTRFFHKCGKGRWRRNEINSIWIDDNNFQGVDKIKEEIATHFEKMFMEEDWVRLTLQGLHFKQLSVEQNEALTAQFEEEEVRRVIWECDSSKAPGSDGFNFNFIKRMWDVMKEDILGFVHEFHEFGKLNKGLNTSFLVLIPKTENPQKIDEFRPISLIHSMYKIIAKLLANRLRQVMDGLIGEQQMAFLSGRQLSEGVVIANEVLDEAKRKKLKTFAFKVDFEKAYDKVSWNFLEFMMMSMGFHEQWRRWIMECLQSSSVSVLANGSATRQFQVQRGLRQGDPLSLFIFLIVAEGLNGLI</sequence>
<feature type="region of interest" description="Disordered" evidence="2">
    <location>
        <begin position="485"/>
        <end position="556"/>
    </location>
</feature>
<dbReference type="Proteomes" id="UP001054252">
    <property type="component" value="Unassembled WGS sequence"/>
</dbReference>